<comment type="caution">
    <text evidence="2">The sequence shown here is derived from an EMBL/GenBank/DDBJ whole genome shotgun (WGS) entry which is preliminary data.</text>
</comment>
<proteinExistence type="predicted"/>
<evidence type="ECO:0000259" key="1">
    <source>
        <dbReference type="PROSITE" id="PS51352"/>
    </source>
</evidence>
<gene>
    <name evidence="2" type="ORF">CTAYLR_004848</name>
</gene>
<name>A0AAD7UE68_9STRA</name>
<keyword evidence="3" id="KW-1185">Reference proteome</keyword>
<dbReference type="AlphaFoldDB" id="A0AAD7UE68"/>
<sequence>MFLVLSAAMAVEISSESDFEVVVRRSPRAFLVEFYSGMCGSCQAFEPTWHELTREASRLESARVNIDTETGMELAERLGILDLGIPAVVFYGSDQYDPLMTGDIFPLSRLLKRVYRRTRGFEIDEDGFFLRRRGRQQQRGGDLVLG</sequence>
<protein>
    <recommendedName>
        <fullName evidence="1">Thioredoxin domain-containing protein</fullName>
    </recommendedName>
</protein>
<organism evidence="2 3">
    <name type="scientific">Chrysophaeum taylorii</name>
    <dbReference type="NCBI Taxonomy" id="2483200"/>
    <lineage>
        <taxon>Eukaryota</taxon>
        <taxon>Sar</taxon>
        <taxon>Stramenopiles</taxon>
        <taxon>Ochrophyta</taxon>
        <taxon>Pelagophyceae</taxon>
        <taxon>Pelagomonadales</taxon>
        <taxon>Pelagomonadaceae</taxon>
        <taxon>Chrysophaeum</taxon>
    </lineage>
</organism>
<evidence type="ECO:0000313" key="3">
    <source>
        <dbReference type="Proteomes" id="UP001230188"/>
    </source>
</evidence>
<reference evidence="2" key="1">
    <citation type="submission" date="2023-01" db="EMBL/GenBank/DDBJ databases">
        <title>Metagenome sequencing of chrysophaentin producing Chrysophaeum taylorii.</title>
        <authorList>
            <person name="Davison J."/>
            <person name="Bewley C."/>
        </authorList>
    </citation>
    <scope>NUCLEOTIDE SEQUENCE</scope>
    <source>
        <strain evidence="2">NIES-1699</strain>
    </source>
</reference>
<dbReference type="CDD" id="cd02947">
    <property type="entry name" value="TRX_family"/>
    <property type="match status" value="1"/>
</dbReference>
<accession>A0AAD7UE68</accession>
<evidence type="ECO:0000313" key="2">
    <source>
        <dbReference type="EMBL" id="KAJ8603616.1"/>
    </source>
</evidence>
<dbReference type="EMBL" id="JAQMWT010000348">
    <property type="protein sequence ID" value="KAJ8603616.1"/>
    <property type="molecule type" value="Genomic_DNA"/>
</dbReference>
<dbReference type="Gene3D" id="3.40.30.10">
    <property type="entry name" value="Glutaredoxin"/>
    <property type="match status" value="1"/>
</dbReference>
<dbReference type="SUPFAM" id="SSF52833">
    <property type="entry name" value="Thioredoxin-like"/>
    <property type="match status" value="1"/>
</dbReference>
<dbReference type="InterPro" id="IPR013766">
    <property type="entry name" value="Thioredoxin_domain"/>
</dbReference>
<dbReference type="PROSITE" id="PS51352">
    <property type="entry name" value="THIOREDOXIN_2"/>
    <property type="match status" value="1"/>
</dbReference>
<dbReference type="Pfam" id="PF00085">
    <property type="entry name" value="Thioredoxin"/>
    <property type="match status" value="1"/>
</dbReference>
<feature type="domain" description="Thioredoxin" evidence="1">
    <location>
        <begin position="2"/>
        <end position="139"/>
    </location>
</feature>
<dbReference type="InterPro" id="IPR036249">
    <property type="entry name" value="Thioredoxin-like_sf"/>
</dbReference>
<dbReference type="Proteomes" id="UP001230188">
    <property type="component" value="Unassembled WGS sequence"/>
</dbReference>